<reference evidence="3" key="1">
    <citation type="submission" date="2016-10" db="EMBL/GenBank/DDBJ databases">
        <authorList>
            <person name="Varghese N."/>
            <person name="Submissions S."/>
        </authorList>
    </citation>
    <scope>NUCLEOTIDE SEQUENCE [LARGE SCALE GENOMIC DNA]</scope>
    <source>
        <strain evidence="3">DSM 45722</strain>
    </source>
</reference>
<evidence type="ECO:0000313" key="3">
    <source>
        <dbReference type="Proteomes" id="UP000198981"/>
    </source>
</evidence>
<dbReference type="Proteomes" id="UP000198981">
    <property type="component" value="Unassembled WGS sequence"/>
</dbReference>
<feature type="transmembrane region" description="Helical" evidence="1">
    <location>
        <begin position="34"/>
        <end position="53"/>
    </location>
</feature>
<name>A0A1G4XSC7_9ACTN</name>
<keyword evidence="1" id="KW-1133">Transmembrane helix</keyword>
<keyword evidence="3" id="KW-1185">Reference proteome</keyword>
<proteinExistence type="predicted"/>
<dbReference type="RefSeq" id="WP_207798342.1">
    <property type="nucleotide sequence ID" value="NZ_FMUH01000002.1"/>
</dbReference>
<organism evidence="2 3">
    <name type="scientific">Klenkia marina</name>
    <dbReference type="NCBI Taxonomy" id="1960309"/>
    <lineage>
        <taxon>Bacteria</taxon>
        <taxon>Bacillati</taxon>
        <taxon>Actinomycetota</taxon>
        <taxon>Actinomycetes</taxon>
        <taxon>Geodermatophilales</taxon>
        <taxon>Geodermatophilaceae</taxon>
        <taxon>Klenkia</taxon>
    </lineage>
</organism>
<gene>
    <name evidence="2" type="ORF">SAMN03159343_1349</name>
</gene>
<dbReference type="AlphaFoldDB" id="A0A1G4XSC7"/>
<feature type="transmembrane region" description="Helical" evidence="1">
    <location>
        <begin position="121"/>
        <end position="144"/>
    </location>
</feature>
<accession>A0A1G4XSC7</accession>
<keyword evidence="1" id="KW-0472">Membrane</keyword>
<dbReference type="STRING" id="1960309.SAMN03159343_1349"/>
<keyword evidence="1" id="KW-0812">Transmembrane</keyword>
<evidence type="ECO:0000313" key="2">
    <source>
        <dbReference type="EMBL" id="SCX44067.1"/>
    </source>
</evidence>
<protein>
    <submittedName>
        <fullName evidence="2">Uncharacterized protein</fullName>
    </submittedName>
</protein>
<evidence type="ECO:0000256" key="1">
    <source>
        <dbReference type="SAM" id="Phobius"/>
    </source>
</evidence>
<sequence length="188" mass="19558">MIPALVVGAEVAFWVVLVAGLLTRYALRRPRLGALLLLCVPLVDVVLLAVVALDLARGAAPDGTHTLAALYLGVTVAFGHPLVRWADARVAHRFGGAPPPTRPERGSRAYVRSLWVEWGRVVLAAVLAVAVLAGLGLVAGTGAFPSSTSDVPANPLWAPMGVLPVVVGIWFLAGPAFARVTVPASAQR</sequence>
<feature type="transmembrane region" description="Helical" evidence="1">
    <location>
        <begin position="156"/>
        <end position="178"/>
    </location>
</feature>
<feature type="transmembrane region" description="Helical" evidence="1">
    <location>
        <begin position="65"/>
        <end position="83"/>
    </location>
</feature>
<feature type="transmembrane region" description="Helical" evidence="1">
    <location>
        <begin position="6"/>
        <end position="27"/>
    </location>
</feature>
<dbReference type="EMBL" id="FMUH01000002">
    <property type="protein sequence ID" value="SCX44067.1"/>
    <property type="molecule type" value="Genomic_DNA"/>
</dbReference>